<feature type="domain" description="GyrI-like small molecule binding" evidence="1">
    <location>
        <begin position="21"/>
        <end position="201"/>
    </location>
</feature>
<evidence type="ECO:0000313" key="3">
    <source>
        <dbReference type="Proteomes" id="UP000323258"/>
    </source>
</evidence>
<reference evidence="2 3" key="1">
    <citation type="submission" date="2019-08" db="EMBL/GenBank/DDBJ databases">
        <authorList>
            <person name="Seo Y.L."/>
        </authorList>
    </citation>
    <scope>NUCLEOTIDE SEQUENCE [LARGE SCALE GENOMIC DNA]</scope>
    <source>
        <strain evidence="2 3">MaA-C15</strain>
    </source>
</reference>
<dbReference type="SUPFAM" id="SSF55136">
    <property type="entry name" value="Probable bacterial effector-binding domain"/>
    <property type="match status" value="1"/>
</dbReference>
<keyword evidence="3" id="KW-1185">Reference proteome</keyword>
<dbReference type="RefSeq" id="WP_148916157.1">
    <property type="nucleotide sequence ID" value="NZ_VSZS01000066.1"/>
</dbReference>
<proteinExistence type="predicted"/>
<name>A0A5D4GP53_9HYPH</name>
<dbReference type="AlphaFoldDB" id="A0A5D4GP53"/>
<protein>
    <recommendedName>
        <fullName evidence="1">GyrI-like small molecule binding domain-containing protein</fullName>
    </recommendedName>
</protein>
<dbReference type="Gene3D" id="3.20.80.10">
    <property type="entry name" value="Regulatory factor, effector binding domain"/>
    <property type="match status" value="1"/>
</dbReference>
<dbReference type="PIRSF" id="PIRSF031644">
    <property type="entry name" value="UCP031644"/>
    <property type="match status" value="1"/>
</dbReference>
<evidence type="ECO:0000313" key="2">
    <source>
        <dbReference type="EMBL" id="TYR30621.1"/>
    </source>
</evidence>
<sequence>MEKIDFKKAMKPLWQPAAGKFSIVDVPAMQFAMVDGRGDPNTSPAYAHAIEWLYAVSYPLKFMSKKELGRDYAVMPLEGLWWADDTESFIKRDKAAWHWTMMVMQPVWITQEMFAVAVDKARGKLGEPPASLRLETYAEGLSVQTLHVGSYDDEGPVLQRLHAEFIPQNGLAETGRHHEIYLSDPRRTVPEKLKTILRQPVRPA</sequence>
<reference evidence="2 3" key="2">
    <citation type="submission" date="2019-09" db="EMBL/GenBank/DDBJ databases">
        <title>Mesorhizobium sp. MaA-C15 isolated from Microcystis aeruginosa.</title>
        <authorList>
            <person name="Jeong S.E."/>
            <person name="Jin H.M."/>
            <person name="Jeon C.O."/>
        </authorList>
    </citation>
    <scope>NUCLEOTIDE SEQUENCE [LARGE SCALE GENOMIC DNA]</scope>
    <source>
        <strain evidence="2 3">MaA-C15</strain>
    </source>
</reference>
<comment type="caution">
    <text evidence="2">The sequence shown here is derived from an EMBL/GenBank/DDBJ whole genome shotgun (WGS) entry which is preliminary data.</text>
</comment>
<evidence type="ECO:0000259" key="1">
    <source>
        <dbReference type="Pfam" id="PF06445"/>
    </source>
</evidence>
<accession>A0A5D4GP53</accession>
<organism evidence="2 3">
    <name type="scientific">Neoaquamicrobium microcysteis</name>
    <dbReference type="NCBI Taxonomy" id="2682781"/>
    <lineage>
        <taxon>Bacteria</taxon>
        <taxon>Pseudomonadati</taxon>
        <taxon>Pseudomonadota</taxon>
        <taxon>Alphaproteobacteria</taxon>
        <taxon>Hyphomicrobiales</taxon>
        <taxon>Phyllobacteriaceae</taxon>
        <taxon>Neoaquamicrobium</taxon>
    </lineage>
</organism>
<dbReference type="Pfam" id="PF06445">
    <property type="entry name" value="GyrI-like"/>
    <property type="match status" value="1"/>
</dbReference>
<dbReference type="EMBL" id="VSZS01000066">
    <property type="protein sequence ID" value="TYR30621.1"/>
    <property type="molecule type" value="Genomic_DNA"/>
</dbReference>
<gene>
    <name evidence="2" type="ORF">FY036_18080</name>
</gene>
<dbReference type="OrthoDB" id="4772335at2"/>
<dbReference type="InterPro" id="IPR008319">
    <property type="entry name" value="GyrI-like_CCH_Lin2189-like"/>
</dbReference>
<dbReference type="Proteomes" id="UP000323258">
    <property type="component" value="Unassembled WGS sequence"/>
</dbReference>
<dbReference type="InterPro" id="IPR029442">
    <property type="entry name" value="GyrI-like"/>
</dbReference>
<dbReference type="InterPro" id="IPR011256">
    <property type="entry name" value="Reg_factor_effector_dom_sf"/>
</dbReference>